<dbReference type="Gene3D" id="1.50.10.10">
    <property type="match status" value="1"/>
</dbReference>
<dbReference type="PANTHER" id="PTHR31084">
    <property type="entry name" value="ALPHA-L-FUCOSIDASE 2"/>
    <property type="match status" value="1"/>
</dbReference>
<dbReference type="InterPro" id="IPR013780">
    <property type="entry name" value="Glyco_hydro_b"/>
</dbReference>
<evidence type="ECO:0000259" key="1">
    <source>
        <dbReference type="Pfam" id="PF14498"/>
    </source>
</evidence>
<dbReference type="RefSeq" id="WP_125554353.1">
    <property type="nucleotide sequence ID" value="NZ_RBVX01000002.1"/>
</dbReference>
<dbReference type="InterPro" id="IPR027414">
    <property type="entry name" value="GH95_N_dom"/>
</dbReference>
<dbReference type="PIRSF" id="PIRSF007663">
    <property type="entry name" value="UCP007663"/>
    <property type="match status" value="1"/>
</dbReference>
<dbReference type="InterPro" id="IPR012341">
    <property type="entry name" value="6hp_glycosidase-like_sf"/>
</dbReference>
<comment type="caution">
    <text evidence="4">The sequence shown here is derived from an EMBL/GenBank/DDBJ whole genome shotgun (WGS) entry which is preliminary data.</text>
</comment>
<dbReference type="GO" id="GO:0004560">
    <property type="term" value="F:alpha-L-fucosidase activity"/>
    <property type="evidence" value="ECO:0007669"/>
    <property type="project" value="InterPro"/>
</dbReference>
<dbReference type="InterPro" id="IPR054363">
    <property type="entry name" value="GH95_cat"/>
</dbReference>
<dbReference type="EMBL" id="RBVX01000002">
    <property type="protein sequence ID" value="RSL34841.1"/>
    <property type="molecule type" value="Genomic_DNA"/>
</dbReference>
<dbReference type="SUPFAM" id="SSF48208">
    <property type="entry name" value="Six-hairpin glycosidases"/>
    <property type="match status" value="1"/>
</dbReference>
<protein>
    <submittedName>
        <fullName evidence="4">Glycoside hydrolase family 95 protein</fullName>
    </submittedName>
</protein>
<dbReference type="Pfam" id="PF21307">
    <property type="entry name" value="Glyco_hydro_95_C"/>
    <property type="match status" value="1"/>
</dbReference>
<dbReference type="InterPro" id="IPR049053">
    <property type="entry name" value="AFCA-like_C"/>
</dbReference>
<evidence type="ECO:0000313" key="5">
    <source>
        <dbReference type="Proteomes" id="UP000275076"/>
    </source>
</evidence>
<feature type="domain" description="Alpha fucosidase A-like C-terminal" evidence="2">
    <location>
        <begin position="693"/>
        <end position="783"/>
    </location>
</feature>
<keyword evidence="5" id="KW-1185">Reference proteome</keyword>
<dbReference type="InterPro" id="IPR016518">
    <property type="entry name" value="Alpha-L-fucosidase"/>
</dbReference>
<dbReference type="GO" id="GO:0005975">
    <property type="term" value="P:carbohydrate metabolic process"/>
    <property type="evidence" value="ECO:0007669"/>
    <property type="project" value="InterPro"/>
</dbReference>
<dbReference type="InterPro" id="IPR008928">
    <property type="entry name" value="6-hairpin_glycosidase_sf"/>
</dbReference>
<dbReference type="OrthoDB" id="9802600at2"/>
<dbReference type="Proteomes" id="UP000275076">
    <property type="component" value="Unassembled WGS sequence"/>
</dbReference>
<dbReference type="Gene3D" id="2.70.98.50">
    <property type="entry name" value="putative glycoside hydrolase family protein from bacillus halodurans"/>
    <property type="match status" value="1"/>
</dbReference>
<keyword evidence="4" id="KW-0378">Hydrolase</keyword>
<evidence type="ECO:0000313" key="4">
    <source>
        <dbReference type="EMBL" id="RSL34841.1"/>
    </source>
</evidence>
<dbReference type="PANTHER" id="PTHR31084:SF0">
    <property type="entry name" value="ALPHA-L-FUCOSIDASE 2"/>
    <property type="match status" value="1"/>
</dbReference>
<evidence type="ECO:0000259" key="3">
    <source>
        <dbReference type="Pfam" id="PF22124"/>
    </source>
</evidence>
<dbReference type="Pfam" id="PF14498">
    <property type="entry name" value="Glyco_hyd_65N_2"/>
    <property type="match status" value="1"/>
</dbReference>
<organism evidence="4 5">
    <name type="scientific">Salibacterium salarium</name>
    <dbReference type="NCBI Taxonomy" id="284579"/>
    <lineage>
        <taxon>Bacteria</taxon>
        <taxon>Bacillati</taxon>
        <taxon>Bacillota</taxon>
        <taxon>Bacilli</taxon>
        <taxon>Bacillales</taxon>
        <taxon>Bacillaceae</taxon>
    </lineage>
</organism>
<evidence type="ECO:0000259" key="2">
    <source>
        <dbReference type="Pfam" id="PF21307"/>
    </source>
</evidence>
<dbReference type="AlphaFoldDB" id="A0A3R9PNP0"/>
<dbReference type="Gene3D" id="2.60.40.1180">
    <property type="entry name" value="Golgi alpha-mannosidase II"/>
    <property type="match status" value="1"/>
</dbReference>
<reference evidence="4 5" key="1">
    <citation type="submission" date="2018-10" db="EMBL/GenBank/DDBJ databases">
        <title>Draft genome sequence of Bacillus salarius IM0101, isolated from a hypersaline soil in Inner Mongolia, China.</title>
        <authorList>
            <person name="Yamprayoonswat W."/>
            <person name="Boonvisut S."/>
            <person name="Jumpathong W."/>
            <person name="Sittihan S."/>
            <person name="Ruangsuj P."/>
            <person name="Wanthongcharoen S."/>
            <person name="Thongpramul N."/>
            <person name="Pimmason S."/>
            <person name="Yu B."/>
            <person name="Yasawong M."/>
        </authorList>
    </citation>
    <scope>NUCLEOTIDE SEQUENCE [LARGE SCALE GENOMIC DNA]</scope>
    <source>
        <strain evidence="4 5">IM0101</strain>
    </source>
</reference>
<feature type="domain" description="Glycosyl hydrolase family 95 catalytic" evidence="3">
    <location>
        <begin position="278"/>
        <end position="691"/>
    </location>
</feature>
<dbReference type="Pfam" id="PF22124">
    <property type="entry name" value="Glyco_hydro_95_cat"/>
    <property type="match status" value="1"/>
</dbReference>
<dbReference type="FunFam" id="1.50.10.10:FF:000028">
    <property type="entry name" value="Alpha-L-fucosidase 2"/>
    <property type="match status" value="1"/>
</dbReference>
<accession>A0A3R9PNP0</accession>
<gene>
    <name evidence="4" type="ORF">D7Z54_03100</name>
</gene>
<name>A0A3R9PNP0_9BACI</name>
<proteinExistence type="predicted"/>
<feature type="domain" description="Glycosyl hydrolase family 95 N-terminal" evidence="1">
    <location>
        <begin position="3"/>
        <end position="249"/>
    </location>
</feature>
<sequence>MKLFYNHPAKTWTDALPIGNGRLGGMIFGGVTEERLQCNEDTLWSGFPKDNTNHRAKDLLTDVRQLVSEEKFSEASSLSKYLSGTYTQAYLPMCDLFLSFRHDGPYTFFERSLDLDKALANVRYKVNGVNYTREIFASQPHQVIILKLDCDSVGSLHFNIGLSSLLKSSLTIAENELILTGYCPEHVDPNYYSTEQPIIYGDIDETDAMTFESRVAITTDGIIQQNPDTLEVKEATTATVFFSAATSYNGFDKSPGKEGKIPSVLTKKTITDAVANTYIQLRNAHLHDYQKLFERVSFQLDTTEKEIKLPTDERIINDGAKDKGLIELLFHYGRYLMISSSREGTQPATLQGIWNQEIQAPWSSNYTLNINAEMNYWAAEVCHLPECHEPFLKYIQDISKTGQYTASVHYGCKGWTAHHNADIWRHSVPVGDFGHGDPVWALWPLGGAWLTRHLWEHFTFNLNKTYLRETAYPVMKESALFYLDWLVEDKDGYFVTNPSTSPEHKFISNGQTASVSKASTMDMALIWDVFTNTISAASILTLDEELQASLREAKSKLFPYHIGRHNQLQEWYKDFDDEEIEHRHISHLYGVFPGEQLTQAKTPELFEAAKVSLDRRGDGGTGWSLAWKICLWARFQKGNRAYHLIENLLQLATEEETVEQKGGVYRNLFDAHPPFQIDGNFGYTAGIVELLMQSHQRFIHLLPALPKGFPDGSISGIKARGGFEVAITWTNNQLKEASIYSHNGQRCAVYTNQCVKIRNKTEVKTLKNGMLSFDTNPGEIYYVIKQE</sequence>